<dbReference type="InterPro" id="IPR027417">
    <property type="entry name" value="P-loop_NTPase"/>
</dbReference>
<dbReference type="InterPro" id="IPR004609">
    <property type="entry name" value="ATP-dep_DNA_helicase_RecG"/>
</dbReference>
<dbReference type="PANTHER" id="PTHR47964">
    <property type="entry name" value="ATP-DEPENDENT DNA HELICASE HOMOLOG RECG, CHLOROPLASTIC"/>
    <property type="match status" value="1"/>
</dbReference>
<evidence type="ECO:0000256" key="13">
    <source>
        <dbReference type="ARBA" id="ARBA00034808"/>
    </source>
</evidence>
<dbReference type="CDD" id="cd04488">
    <property type="entry name" value="RecG_wedge_OBF"/>
    <property type="match status" value="1"/>
</dbReference>
<dbReference type="SUPFAM" id="SSF50249">
    <property type="entry name" value="Nucleic acid-binding proteins"/>
    <property type="match status" value="1"/>
</dbReference>
<dbReference type="InterPro" id="IPR045562">
    <property type="entry name" value="RecG_dom3_C"/>
</dbReference>
<evidence type="ECO:0000313" key="19">
    <source>
        <dbReference type="Proteomes" id="UP001381174"/>
    </source>
</evidence>
<dbReference type="NCBIfam" id="NF008165">
    <property type="entry name" value="PRK10917.1-3"/>
    <property type="match status" value="1"/>
</dbReference>
<dbReference type="Gene3D" id="3.40.50.300">
    <property type="entry name" value="P-loop containing nucleotide triphosphate hydrolases"/>
    <property type="match status" value="2"/>
</dbReference>
<evidence type="ECO:0000256" key="4">
    <source>
        <dbReference type="ARBA" id="ARBA00022763"/>
    </source>
</evidence>
<dbReference type="InterPro" id="IPR047112">
    <property type="entry name" value="RecG/Mfd"/>
</dbReference>
<accession>A0ABU8J9I5</accession>
<evidence type="ECO:0000256" key="15">
    <source>
        <dbReference type="RuleBase" id="RU363016"/>
    </source>
</evidence>
<feature type="domain" description="Helicase ATP-binding" evidence="16">
    <location>
        <begin position="296"/>
        <end position="462"/>
    </location>
</feature>
<dbReference type="GO" id="GO:0016787">
    <property type="term" value="F:hydrolase activity"/>
    <property type="evidence" value="ECO:0007669"/>
    <property type="project" value="UniProtKB-KW"/>
</dbReference>
<dbReference type="Pfam" id="PF17191">
    <property type="entry name" value="RecG_wedge"/>
    <property type="match status" value="1"/>
</dbReference>
<dbReference type="Proteomes" id="UP001381174">
    <property type="component" value="Unassembled WGS sequence"/>
</dbReference>
<dbReference type="Pfam" id="PF19833">
    <property type="entry name" value="RecG_dom3_C"/>
    <property type="match status" value="1"/>
</dbReference>
<evidence type="ECO:0000256" key="12">
    <source>
        <dbReference type="ARBA" id="ARBA00034617"/>
    </source>
</evidence>
<evidence type="ECO:0000256" key="11">
    <source>
        <dbReference type="ARBA" id="ARBA00023235"/>
    </source>
</evidence>
<evidence type="ECO:0000259" key="17">
    <source>
        <dbReference type="PROSITE" id="PS51194"/>
    </source>
</evidence>
<dbReference type="PROSITE" id="PS51194">
    <property type="entry name" value="HELICASE_CTER"/>
    <property type="match status" value="1"/>
</dbReference>
<dbReference type="InterPro" id="IPR033454">
    <property type="entry name" value="RecG_wedge"/>
</dbReference>
<dbReference type="NCBIfam" id="TIGR00643">
    <property type="entry name" value="recG"/>
    <property type="match status" value="1"/>
</dbReference>
<gene>
    <name evidence="18" type="primary">recG</name>
    <name evidence="18" type="ORF">WAT24_02895</name>
</gene>
<dbReference type="PROSITE" id="PS51192">
    <property type="entry name" value="HELICASE_ATP_BIND_1"/>
    <property type="match status" value="1"/>
</dbReference>
<organism evidence="18 19">
    <name type="scientific">Fulvimonas yonginensis</name>
    <dbReference type="NCBI Taxonomy" id="1495200"/>
    <lineage>
        <taxon>Bacteria</taxon>
        <taxon>Pseudomonadati</taxon>
        <taxon>Pseudomonadota</taxon>
        <taxon>Gammaproteobacteria</taxon>
        <taxon>Lysobacterales</taxon>
        <taxon>Rhodanobacteraceae</taxon>
        <taxon>Fulvimonas</taxon>
    </lineage>
</organism>
<evidence type="ECO:0000259" key="16">
    <source>
        <dbReference type="PROSITE" id="PS51192"/>
    </source>
</evidence>
<dbReference type="GO" id="GO:0003678">
    <property type="term" value="F:DNA helicase activity"/>
    <property type="evidence" value="ECO:0007669"/>
    <property type="project" value="UniProtKB-EC"/>
</dbReference>
<dbReference type="PANTHER" id="PTHR47964:SF1">
    <property type="entry name" value="ATP-DEPENDENT DNA HELICASE HOMOLOG RECG, CHLOROPLASTIC"/>
    <property type="match status" value="1"/>
</dbReference>
<dbReference type="SMART" id="SM00490">
    <property type="entry name" value="HELICc"/>
    <property type="match status" value="1"/>
</dbReference>
<evidence type="ECO:0000256" key="5">
    <source>
        <dbReference type="ARBA" id="ARBA00022801"/>
    </source>
</evidence>
<evidence type="ECO:0000256" key="2">
    <source>
        <dbReference type="ARBA" id="ARBA00017846"/>
    </source>
</evidence>
<sequence length="706" mass="76782">MPARSARAVPADVADPGLLPVGALPGVGPALAEALARLGLERVQDLWFHLPLRYEDRTRITMIGDLRPGERAQVLGTVEAVERGFRYRPQLKVAVGDDSRQTLLLRFFHFHRAQAEQLKPGLRLLCYGEARLGAQGLEMVHPQYQRVAESATVAMDERLSPVYPTTEGLGQKRLAGVIDKALALLPADAELELIPPELCARHGLTSLREALLYAHRPPPDAALAELVAGRHPAQQRLAFEELLTQHLSLKRMRAAVRRRRAPVLGGDGALRARLLANLPFALTGAQQRVAAEVIDDLAQSRPMLRLVQGDVGSGKTVVAALAALAAVEAGYQVALMAPTELLAEQHLRNFRHWLEPLGVAVEWLAGKQQGRARQQALARVAEGAPVVVGTHALMQEGVRFARLGLAIVDEQHRFGVQQRLELRDKGADHAREYVPHQLVLTATPIPRTLAMSAYADLDVSAIDELPPGRRPVQTVAVSNARRAEVIGRIHAACADGRQAYWVCTLIEESEQLRAQAAEVAHAELSAALAGCRVGLVHGRMKAREKQAVMDAFKAGELSVLVATTVIEVGVDVPNASLMVIENSERLGLAQLHQLRGRVGRGAVASNCVLLYQPPLGPLARERLNVMRETCDGFRIAEKDLELRGPGEVLGTRQTGQLAFRVADLTRDAHLLPAVQQVGAAMLRSRPHAAERLIERWIGGAARFVHA</sequence>
<keyword evidence="3 15" id="KW-0547">Nucleotide-binding</keyword>
<evidence type="ECO:0000256" key="3">
    <source>
        <dbReference type="ARBA" id="ARBA00022741"/>
    </source>
</evidence>
<keyword evidence="4 15" id="KW-0227">DNA damage</keyword>
<dbReference type="NCBIfam" id="NF008168">
    <property type="entry name" value="PRK10917.2-2"/>
    <property type="match status" value="1"/>
</dbReference>
<dbReference type="EC" id="5.6.2.4" evidence="13 15"/>
<dbReference type="InterPro" id="IPR011545">
    <property type="entry name" value="DEAD/DEAH_box_helicase_dom"/>
</dbReference>
<comment type="function">
    <text evidence="15">Plays a critical role in recombination and DNA repair. Helps process Holliday junction intermediates to mature products by catalyzing branch migration. Has replication fork regression activity, unwinds stalled or blocked replication forks to make a HJ that can be resolved. Has a DNA unwinding activity characteristic of a DNA helicase with 3'-5' polarity.</text>
</comment>
<keyword evidence="7 15" id="KW-0067">ATP-binding</keyword>
<proteinExistence type="inferred from homology"/>
<dbReference type="NCBIfam" id="NF008166">
    <property type="entry name" value="PRK10917.1-4"/>
    <property type="match status" value="1"/>
</dbReference>
<dbReference type="CDD" id="cd17992">
    <property type="entry name" value="DEXHc_RecG"/>
    <property type="match status" value="1"/>
</dbReference>
<keyword evidence="10 15" id="KW-0234">DNA repair</keyword>
<dbReference type="Gene3D" id="2.40.50.140">
    <property type="entry name" value="Nucleic acid-binding proteins"/>
    <property type="match status" value="1"/>
</dbReference>
<dbReference type="SMART" id="SM00487">
    <property type="entry name" value="DEXDc"/>
    <property type="match status" value="1"/>
</dbReference>
<evidence type="ECO:0000256" key="7">
    <source>
        <dbReference type="ARBA" id="ARBA00022840"/>
    </source>
</evidence>
<dbReference type="Pfam" id="PF00271">
    <property type="entry name" value="Helicase_C"/>
    <property type="match status" value="1"/>
</dbReference>
<comment type="catalytic activity">
    <reaction evidence="14 15">
        <text>ATP + H2O = ADP + phosphate + H(+)</text>
        <dbReference type="Rhea" id="RHEA:13065"/>
        <dbReference type="ChEBI" id="CHEBI:15377"/>
        <dbReference type="ChEBI" id="CHEBI:15378"/>
        <dbReference type="ChEBI" id="CHEBI:30616"/>
        <dbReference type="ChEBI" id="CHEBI:43474"/>
        <dbReference type="ChEBI" id="CHEBI:456216"/>
        <dbReference type="EC" id="5.6.2.4"/>
    </reaction>
</comment>
<evidence type="ECO:0000256" key="14">
    <source>
        <dbReference type="ARBA" id="ARBA00048988"/>
    </source>
</evidence>
<dbReference type="SUPFAM" id="SSF52540">
    <property type="entry name" value="P-loop containing nucleoside triphosphate hydrolases"/>
    <property type="match status" value="2"/>
</dbReference>
<evidence type="ECO:0000256" key="9">
    <source>
        <dbReference type="ARBA" id="ARBA00023172"/>
    </source>
</evidence>
<dbReference type="InterPro" id="IPR014001">
    <property type="entry name" value="Helicase_ATP-bd"/>
</dbReference>
<dbReference type="InterPro" id="IPR012340">
    <property type="entry name" value="NA-bd_OB-fold"/>
</dbReference>
<keyword evidence="5 15" id="KW-0378">Hydrolase</keyword>
<comment type="caution">
    <text evidence="18">The sequence shown here is derived from an EMBL/GenBank/DDBJ whole genome shotgun (WGS) entry which is preliminary data.</text>
</comment>
<evidence type="ECO:0000256" key="1">
    <source>
        <dbReference type="ARBA" id="ARBA00007504"/>
    </source>
</evidence>
<evidence type="ECO:0000256" key="6">
    <source>
        <dbReference type="ARBA" id="ARBA00022806"/>
    </source>
</evidence>
<comment type="similarity">
    <text evidence="1 15">Belongs to the helicase family. RecG subfamily.</text>
</comment>
<keyword evidence="19" id="KW-1185">Reference proteome</keyword>
<dbReference type="EMBL" id="JBBBNY010000001">
    <property type="protein sequence ID" value="MEI7035702.1"/>
    <property type="molecule type" value="Genomic_DNA"/>
</dbReference>
<comment type="catalytic activity">
    <reaction evidence="12 15">
        <text>Couples ATP hydrolysis with the unwinding of duplex DNA by translocating in the 3'-5' direction.</text>
        <dbReference type="EC" id="5.6.2.4"/>
    </reaction>
</comment>
<dbReference type="NCBIfam" id="NF008163">
    <property type="entry name" value="PRK10917.1-1"/>
    <property type="match status" value="1"/>
</dbReference>
<dbReference type="Pfam" id="PF00270">
    <property type="entry name" value="DEAD"/>
    <property type="match status" value="1"/>
</dbReference>
<dbReference type="RefSeq" id="WP_336806314.1">
    <property type="nucleotide sequence ID" value="NZ_JBBBNY010000001.1"/>
</dbReference>
<keyword evidence="9 15" id="KW-0233">DNA recombination</keyword>
<reference evidence="18 19" key="1">
    <citation type="journal article" date="2014" name="Int. J. Syst. Evol. Microbiol.">
        <title>Fulvimonas yonginensis sp. nov., isolated from greenhouse soil, and emended description of the genus Fulvimonas.</title>
        <authorList>
            <person name="Ahn J.H."/>
            <person name="Kim S.J."/>
            <person name="Weon H.Y."/>
            <person name="Hong S.B."/>
            <person name="Seok S.J."/>
            <person name="Kwon S.W."/>
        </authorList>
    </citation>
    <scope>NUCLEOTIDE SEQUENCE [LARGE SCALE GENOMIC DNA]</scope>
    <source>
        <strain evidence="18 19">KACC 16952</strain>
    </source>
</reference>
<evidence type="ECO:0000256" key="10">
    <source>
        <dbReference type="ARBA" id="ARBA00023204"/>
    </source>
</evidence>
<dbReference type="InterPro" id="IPR001650">
    <property type="entry name" value="Helicase_C-like"/>
</dbReference>
<keyword evidence="11" id="KW-0413">Isomerase</keyword>
<protein>
    <recommendedName>
        <fullName evidence="2 15">ATP-dependent DNA helicase RecG</fullName>
        <ecNumber evidence="13 15">5.6.2.4</ecNumber>
    </recommendedName>
</protein>
<keyword evidence="8" id="KW-0238">DNA-binding</keyword>
<feature type="domain" description="Helicase C-terminal" evidence="17">
    <location>
        <begin position="495"/>
        <end position="641"/>
    </location>
</feature>
<evidence type="ECO:0000256" key="8">
    <source>
        <dbReference type="ARBA" id="ARBA00023125"/>
    </source>
</evidence>
<name>A0ABU8J9I5_9GAMM</name>
<keyword evidence="6 15" id="KW-0347">Helicase</keyword>
<evidence type="ECO:0000313" key="18">
    <source>
        <dbReference type="EMBL" id="MEI7035702.1"/>
    </source>
</evidence>